<dbReference type="SUPFAM" id="SSF56784">
    <property type="entry name" value="HAD-like"/>
    <property type="match status" value="1"/>
</dbReference>
<evidence type="ECO:0000256" key="2">
    <source>
        <dbReference type="RuleBase" id="RU361117"/>
    </source>
</evidence>
<keyword evidence="2" id="KW-0460">Magnesium</keyword>
<reference evidence="4" key="1">
    <citation type="journal article" date="2019" name="Int. J. Syst. Evol. Microbiol.">
        <title>The Global Catalogue of Microorganisms (GCM) 10K type strain sequencing project: providing services to taxonomists for standard genome sequencing and annotation.</title>
        <authorList>
            <consortium name="The Broad Institute Genomics Platform"/>
            <consortium name="The Broad Institute Genome Sequencing Center for Infectious Disease"/>
            <person name="Wu L."/>
            <person name="Ma J."/>
        </authorList>
    </citation>
    <scope>NUCLEOTIDE SEQUENCE [LARGE SCALE GENOMIC DNA]</scope>
    <source>
        <strain evidence="4">CGMCC-1.15741</strain>
    </source>
</reference>
<dbReference type="InterPro" id="IPR036412">
    <property type="entry name" value="HAD-like_sf"/>
</dbReference>
<comment type="caution">
    <text evidence="3">The sequence shown here is derived from an EMBL/GenBank/DDBJ whole genome shotgun (WGS) entry which is preliminary data.</text>
</comment>
<comment type="pathway">
    <text evidence="2">Glycan biosynthesis; trehalose biosynthesis.</text>
</comment>
<dbReference type="InterPro" id="IPR003337">
    <property type="entry name" value="Trehalose_PPase"/>
</dbReference>
<dbReference type="Pfam" id="PF02358">
    <property type="entry name" value="Trehalose_PPase"/>
    <property type="match status" value="1"/>
</dbReference>
<keyword evidence="1 2" id="KW-0378">Hydrolase</keyword>
<comment type="catalytic activity">
    <reaction evidence="2">
        <text>alpha,alpha-trehalose 6-phosphate + H2O = alpha,alpha-trehalose + phosphate</text>
        <dbReference type="Rhea" id="RHEA:23420"/>
        <dbReference type="ChEBI" id="CHEBI:15377"/>
        <dbReference type="ChEBI" id="CHEBI:16551"/>
        <dbReference type="ChEBI" id="CHEBI:43474"/>
        <dbReference type="ChEBI" id="CHEBI:58429"/>
        <dbReference type="EC" id="3.1.3.12"/>
    </reaction>
</comment>
<dbReference type="GO" id="GO:0004805">
    <property type="term" value="F:trehalose-phosphatase activity"/>
    <property type="evidence" value="ECO:0007669"/>
    <property type="project" value="UniProtKB-EC"/>
</dbReference>
<dbReference type="InterPro" id="IPR044651">
    <property type="entry name" value="OTSB-like"/>
</dbReference>
<dbReference type="PANTHER" id="PTHR43768">
    <property type="entry name" value="TREHALOSE 6-PHOSPHATE PHOSPHATASE"/>
    <property type="match status" value="1"/>
</dbReference>
<proteinExistence type="inferred from homology"/>
<dbReference type="EMBL" id="JBHSSW010000005">
    <property type="protein sequence ID" value="MFC6197633.1"/>
    <property type="molecule type" value="Genomic_DNA"/>
</dbReference>
<evidence type="ECO:0000313" key="4">
    <source>
        <dbReference type="Proteomes" id="UP001596303"/>
    </source>
</evidence>
<dbReference type="NCBIfam" id="TIGR00685">
    <property type="entry name" value="T6PP"/>
    <property type="match status" value="1"/>
</dbReference>
<dbReference type="Gene3D" id="3.40.50.1000">
    <property type="entry name" value="HAD superfamily/HAD-like"/>
    <property type="match status" value="1"/>
</dbReference>
<dbReference type="PANTHER" id="PTHR43768:SF3">
    <property type="entry name" value="TREHALOSE 6-PHOSPHATE PHOSPHATASE"/>
    <property type="match status" value="1"/>
</dbReference>
<keyword evidence="4" id="KW-1185">Reference proteome</keyword>
<accession>A0ABW1S7M1</accession>
<dbReference type="EC" id="3.1.3.12" evidence="2"/>
<evidence type="ECO:0000313" key="3">
    <source>
        <dbReference type="EMBL" id="MFC6197633.1"/>
    </source>
</evidence>
<name>A0ABW1S7M1_9PROT</name>
<protein>
    <recommendedName>
        <fullName evidence="2">Trehalose 6-phosphate phosphatase</fullName>
        <ecNumber evidence="2">3.1.3.12</ecNumber>
    </recommendedName>
</protein>
<evidence type="ECO:0000256" key="1">
    <source>
        <dbReference type="ARBA" id="ARBA00022801"/>
    </source>
</evidence>
<dbReference type="Proteomes" id="UP001596303">
    <property type="component" value="Unassembled WGS sequence"/>
</dbReference>
<comment type="function">
    <text evidence="2">Removes the phosphate from trehalose 6-phosphate to produce free trehalose.</text>
</comment>
<sequence>MPPLLSREHAVFLDYDGTLVGFESHAAQVFLPERRLNTLRTLFQHLDEGLCIISGRDVRNLSQRVPKDVWRAGSHGLEYCLPDHVPDHPPAPAPHALLQAVRQIAGDHTGAEVEVKGQVIALHYRHAPDARAVLLEAMTQAVSGFDDYSLQQGKLVFEAKPYQAHKGRCIETLMTLSPFQNRIPIMVGDDATDEDAIETVNQLGGWSVRIGAGETSATYRLDTPEDVWRWIEASIASG</sequence>
<comment type="cofactor">
    <cofactor evidence="2">
        <name>Mg(2+)</name>
        <dbReference type="ChEBI" id="CHEBI:18420"/>
    </cofactor>
</comment>
<keyword evidence="2" id="KW-0479">Metal-binding</keyword>
<gene>
    <name evidence="3" type="primary">otsB</name>
    <name evidence="3" type="ORF">ACFQDM_06060</name>
</gene>
<comment type="similarity">
    <text evidence="2">Belongs to the trehalose phosphatase family.</text>
</comment>
<dbReference type="InterPro" id="IPR023214">
    <property type="entry name" value="HAD_sf"/>
</dbReference>
<organism evidence="3 4">
    <name type="scientific">Ponticaulis profundi</name>
    <dbReference type="NCBI Taxonomy" id="2665222"/>
    <lineage>
        <taxon>Bacteria</taxon>
        <taxon>Pseudomonadati</taxon>
        <taxon>Pseudomonadota</taxon>
        <taxon>Alphaproteobacteria</taxon>
        <taxon>Hyphomonadales</taxon>
        <taxon>Hyphomonadaceae</taxon>
        <taxon>Ponticaulis</taxon>
    </lineage>
</organism>
<dbReference type="Gene3D" id="3.30.70.1020">
    <property type="entry name" value="Trehalose-6-phosphate phosphatase related protein, domain 2"/>
    <property type="match status" value="1"/>
</dbReference>